<accession>A0ABU9J201</accession>
<sequence length="387" mass="42206">MTRLIEFVIALALVLALFLVIGLILPSKRHLEESVETNRRMTIVFDTLNNVRRLKDWNPLIPSVANELSYSGGGESNSGVGAKVEYNSANQAWGQGSWEIIESERPAPSGGPGKITYAIVDKRMGTDKRSVFNLAPSGKNNRNVKITQSYDVTYGWNLLGRYAGMYVSRHVGDAVKSGLSRLTNMLATVPNFDYRTEGSPLTDLKLVELPAEDLLIVNAGNIDRNNETIKASIKSNQEWIKRVMEANGLVAAGPLRIITTDFGSEKYAFDVAQPVRKGSAAPKSDAADGDDAPAAPPIAAPAVAGELKVTIPSGAPVEYVHTEPRKLAYASYTGYMAELDNQRNALRAWAVTGGHEVVDRPFESWKESVDASFTADGKFDIYWAVKQ</sequence>
<keyword evidence="2" id="KW-1185">Reference proteome</keyword>
<reference evidence="1 2" key="1">
    <citation type="submission" date="2024-04" db="EMBL/GenBank/DDBJ databases">
        <title>Draft genome sequence of Pseudoxanthomonas putridarboris WD12.</title>
        <authorList>
            <person name="Oh J."/>
        </authorList>
    </citation>
    <scope>NUCLEOTIDE SEQUENCE [LARGE SCALE GENOMIC DNA]</scope>
    <source>
        <strain evidence="1 2">WD12</strain>
    </source>
</reference>
<comment type="caution">
    <text evidence="1">The sequence shown here is derived from an EMBL/GenBank/DDBJ whole genome shotgun (WGS) entry which is preliminary data.</text>
</comment>
<evidence type="ECO:0000313" key="1">
    <source>
        <dbReference type="EMBL" id="MEL1265254.1"/>
    </source>
</evidence>
<dbReference type="EMBL" id="JBBWWT010000005">
    <property type="protein sequence ID" value="MEL1265254.1"/>
    <property type="molecule type" value="Genomic_DNA"/>
</dbReference>
<gene>
    <name evidence="1" type="ORF">AAD027_12890</name>
</gene>
<proteinExistence type="predicted"/>
<protein>
    <submittedName>
        <fullName evidence="1">Polyketide cyclase</fullName>
    </submittedName>
</protein>
<dbReference type="RefSeq" id="WP_341726418.1">
    <property type="nucleotide sequence ID" value="NZ_JBBWWT010000005.1"/>
</dbReference>
<dbReference type="InterPro" id="IPR011256">
    <property type="entry name" value="Reg_factor_effector_dom_sf"/>
</dbReference>
<organism evidence="1 2">
    <name type="scientific">Pseudoxanthomonas putridarboris</name>
    <dbReference type="NCBI Taxonomy" id="752605"/>
    <lineage>
        <taxon>Bacteria</taxon>
        <taxon>Pseudomonadati</taxon>
        <taxon>Pseudomonadota</taxon>
        <taxon>Gammaproteobacteria</taxon>
        <taxon>Lysobacterales</taxon>
        <taxon>Lysobacteraceae</taxon>
        <taxon>Pseudoxanthomonas</taxon>
    </lineage>
</organism>
<name>A0ABU9J201_9GAMM</name>
<dbReference type="Gene3D" id="3.20.80.10">
    <property type="entry name" value="Regulatory factor, effector binding domain"/>
    <property type="match status" value="1"/>
</dbReference>
<dbReference type="InterPro" id="IPR023393">
    <property type="entry name" value="START-like_dom_sf"/>
</dbReference>
<dbReference type="SUPFAM" id="SSF55961">
    <property type="entry name" value="Bet v1-like"/>
    <property type="match status" value="1"/>
</dbReference>
<evidence type="ECO:0000313" key="2">
    <source>
        <dbReference type="Proteomes" id="UP001459204"/>
    </source>
</evidence>
<dbReference type="Proteomes" id="UP001459204">
    <property type="component" value="Unassembled WGS sequence"/>
</dbReference>
<dbReference type="Gene3D" id="3.30.530.20">
    <property type="match status" value="1"/>
</dbReference>